<dbReference type="PIRSF" id="PIRSF001549">
    <property type="entry name" value="His-tRNA_synth"/>
    <property type="match status" value="1"/>
</dbReference>
<dbReference type="InterPro" id="IPR041715">
    <property type="entry name" value="HisRS-like_core"/>
</dbReference>
<comment type="similarity">
    <text evidence="1 5">Belongs to the class-II aminoacyl-tRNA synthetase family.</text>
</comment>
<feature type="binding site" evidence="6">
    <location>
        <begin position="277"/>
        <end position="278"/>
    </location>
    <ligand>
        <name>L-histidine</name>
        <dbReference type="ChEBI" id="CHEBI:57595"/>
    </ligand>
</feature>
<dbReference type="Gene3D" id="3.40.50.800">
    <property type="entry name" value="Anticodon-binding domain"/>
    <property type="match status" value="1"/>
</dbReference>
<dbReference type="Pfam" id="PF13393">
    <property type="entry name" value="tRNA-synt_His"/>
    <property type="match status" value="2"/>
</dbReference>
<dbReference type="PANTHER" id="PTHR43707">
    <property type="entry name" value="HISTIDYL-TRNA SYNTHETASE"/>
    <property type="match status" value="1"/>
</dbReference>
<dbReference type="InterPro" id="IPR004516">
    <property type="entry name" value="HisRS/HisZ"/>
</dbReference>
<comment type="subunit">
    <text evidence="5">Homodimer.</text>
</comment>
<feature type="binding site" evidence="6">
    <location>
        <position position="273"/>
    </location>
    <ligand>
        <name>L-histidine</name>
        <dbReference type="ChEBI" id="CHEBI:57595"/>
    </ligand>
</feature>
<dbReference type="Gene3D" id="3.30.930.10">
    <property type="entry name" value="Bira Bifunctional Protein, Domain 2"/>
    <property type="match status" value="1"/>
</dbReference>
<evidence type="ECO:0000256" key="3">
    <source>
        <dbReference type="ARBA" id="ARBA00023146"/>
    </source>
</evidence>
<dbReference type="Pfam" id="PF03129">
    <property type="entry name" value="HGTP_anticodon"/>
    <property type="match status" value="1"/>
</dbReference>
<dbReference type="HAMAP" id="MF_00127">
    <property type="entry name" value="His_tRNA_synth"/>
    <property type="match status" value="1"/>
</dbReference>
<evidence type="ECO:0000256" key="6">
    <source>
        <dbReference type="PIRSR" id="PIRSR001549-1"/>
    </source>
</evidence>
<dbReference type="SUPFAM" id="SSF55681">
    <property type="entry name" value="Class II aaRS and biotin synthetases"/>
    <property type="match status" value="1"/>
</dbReference>
<comment type="caution">
    <text evidence="9">The sequence shown here is derived from an EMBL/GenBank/DDBJ whole genome shotgun (WGS) entry which is preliminary data.</text>
</comment>
<accession>A0A1G2QH49</accession>
<organism evidence="9 10">
    <name type="scientific">Candidatus Vogelbacteria bacterium RIFOXYD1_FULL_46_19</name>
    <dbReference type="NCBI Taxonomy" id="1802439"/>
    <lineage>
        <taxon>Bacteria</taxon>
        <taxon>Candidatus Vogeliibacteriota</taxon>
    </lineage>
</organism>
<evidence type="ECO:0000256" key="2">
    <source>
        <dbReference type="ARBA" id="ARBA00022741"/>
    </source>
</evidence>
<dbReference type="CDD" id="cd00773">
    <property type="entry name" value="HisRS-like_core"/>
    <property type="match status" value="1"/>
</dbReference>
<evidence type="ECO:0000256" key="4">
    <source>
        <dbReference type="ARBA" id="ARBA00047639"/>
    </source>
</evidence>
<dbReference type="STRING" id="1802439.A2589_02590"/>
<gene>
    <name evidence="5" type="primary">hisS</name>
    <name evidence="9" type="ORF">A2589_02590</name>
</gene>
<evidence type="ECO:0000313" key="10">
    <source>
        <dbReference type="Proteomes" id="UP000177838"/>
    </source>
</evidence>
<protein>
    <recommendedName>
        <fullName evidence="5">Histidine--tRNA ligase</fullName>
        <ecNumber evidence="5">6.1.1.21</ecNumber>
    </recommendedName>
    <alternativeName>
        <fullName evidence="5">Histidyl-tRNA synthetase</fullName>
        <shortName evidence="5">HisRS</shortName>
    </alternativeName>
</protein>
<evidence type="ECO:0000259" key="8">
    <source>
        <dbReference type="PROSITE" id="PS50862"/>
    </source>
</evidence>
<feature type="region of interest" description="Disordered" evidence="7">
    <location>
        <begin position="1"/>
        <end position="23"/>
    </location>
</feature>
<comment type="subcellular location">
    <subcellularLocation>
        <location evidence="5">Cytoplasm</location>
    </subcellularLocation>
</comment>
<name>A0A1G2QH49_9BACT</name>
<dbReference type="InterPro" id="IPR045864">
    <property type="entry name" value="aa-tRNA-synth_II/BPL/LPL"/>
</dbReference>
<evidence type="ECO:0000256" key="7">
    <source>
        <dbReference type="SAM" id="MobiDB-lite"/>
    </source>
</evidence>
<dbReference type="PANTHER" id="PTHR43707:SF1">
    <property type="entry name" value="HISTIDINE--TRNA LIGASE, MITOCHONDRIAL-RELATED"/>
    <property type="match status" value="1"/>
</dbReference>
<feature type="compositionally biased region" description="Polar residues" evidence="7">
    <location>
        <begin position="1"/>
        <end position="12"/>
    </location>
</feature>
<keyword evidence="5" id="KW-0067">ATP-binding</keyword>
<dbReference type="SUPFAM" id="SSF52954">
    <property type="entry name" value="Class II aaRS ABD-related"/>
    <property type="match status" value="1"/>
</dbReference>
<proteinExistence type="inferred from homology"/>
<dbReference type="InterPro" id="IPR015807">
    <property type="entry name" value="His-tRNA-ligase"/>
</dbReference>
<keyword evidence="3 5" id="KW-0030">Aminoacyl-tRNA synthetase</keyword>
<keyword evidence="2 5" id="KW-0547">Nucleotide-binding</keyword>
<evidence type="ECO:0000256" key="5">
    <source>
        <dbReference type="HAMAP-Rule" id="MF_00127"/>
    </source>
</evidence>
<evidence type="ECO:0000256" key="1">
    <source>
        <dbReference type="ARBA" id="ARBA00008226"/>
    </source>
</evidence>
<dbReference type="GO" id="GO:0005737">
    <property type="term" value="C:cytoplasm"/>
    <property type="evidence" value="ECO:0007669"/>
    <property type="project" value="UniProtKB-SubCell"/>
</dbReference>
<comment type="catalytic activity">
    <reaction evidence="4 5">
        <text>tRNA(His) + L-histidine + ATP = L-histidyl-tRNA(His) + AMP + diphosphate + H(+)</text>
        <dbReference type="Rhea" id="RHEA:17313"/>
        <dbReference type="Rhea" id="RHEA-COMP:9665"/>
        <dbReference type="Rhea" id="RHEA-COMP:9689"/>
        <dbReference type="ChEBI" id="CHEBI:15378"/>
        <dbReference type="ChEBI" id="CHEBI:30616"/>
        <dbReference type="ChEBI" id="CHEBI:33019"/>
        <dbReference type="ChEBI" id="CHEBI:57595"/>
        <dbReference type="ChEBI" id="CHEBI:78442"/>
        <dbReference type="ChEBI" id="CHEBI:78527"/>
        <dbReference type="ChEBI" id="CHEBI:456215"/>
        <dbReference type="EC" id="6.1.1.21"/>
    </reaction>
</comment>
<dbReference type="AlphaFoldDB" id="A0A1G2QH49"/>
<dbReference type="GO" id="GO:0006427">
    <property type="term" value="P:histidyl-tRNA aminoacylation"/>
    <property type="evidence" value="ECO:0007669"/>
    <property type="project" value="UniProtKB-UniRule"/>
</dbReference>
<dbReference type="EC" id="6.1.1.21" evidence="5"/>
<dbReference type="InterPro" id="IPR004154">
    <property type="entry name" value="Anticodon-bd"/>
</dbReference>
<feature type="domain" description="Aminoacyl-transfer RNA synthetases class-II family profile" evidence="8">
    <location>
        <begin position="39"/>
        <end position="336"/>
    </location>
</feature>
<dbReference type="GO" id="GO:0005524">
    <property type="term" value="F:ATP binding"/>
    <property type="evidence" value="ECO:0007669"/>
    <property type="project" value="UniProtKB-UniRule"/>
</dbReference>
<dbReference type="Proteomes" id="UP000177838">
    <property type="component" value="Unassembled WGS sequence"/>
</dbReference>
<feature type="compositionally biased region" description="Basic and acidic residues" evidence="7">
    <location>
        <begin position="14"/>
        <end position="23"/>
    </location>
</feature>
<feature type="binding site" evidence="6">
    <location>
        <position position="128"/>
    </location>
    <ligand>
        <name>L-histidine</name>
        <dbReference type="ChEBI" id="CHEBI:57595"/>
    </ligand>
</feature>
<feature type="binding site" evidence="6">
    <location>
        <position position="142"/>
    </location>
    <ligand>
        <name>L-histidine</name>
        <dbReference type="ChEBI" id="CHEBI:57595"/>
    </ligand>
</feature>
<sequence length="445" mass="50124">MANKPTPASSKKNIARDELQTPKGTRDLIGDNLLHYQGFFEKAAEIALYYGFTPIETPILEKESLFTRAVGDGTDIVDKEMYTLKTKGGDRLALRPEGTAAVMRSYFENGFQSKPQPVMLYYHGPFFRHENPQRGRYRQFYQFGLEIMGSSKSIADATIIRLTSLILQEVGLKDLTIKINSIGDKESQASYRRELTNYYKKHARMICPDCRDRLKNNPLRVLDCKNPKCAPIKQEAPETLEFLSPDSKAHFKQVLEYLGSMGINYEIDSTLVRGLDYYSHTVFEISTTPKDDANNTVPSTAPLSIAGGGRYDYLGKILSGKKDVPSMGAAIGVDRLFDLPSFSKPTPRIVKKPKVFFIQLSFDAKLRCFEIIEILRRAKVPVAQSLTKDSLSAQLATAERLNVSYALILGQKEALEGTVIVRNMDTRSQDTIKVDKLPEYLKKMK</sequence>
<dbReference type="NCBIfam" id="TIGR00442">
    <property type="entry name" value="hisS"/>
    <property type="match status" value="1"/>
</dbReference>
<keyword evidence="5" id="KW-0648">Protein biosynthesis</keyword>
<dbReference type="EMBL" id="MHTK01000004">
    <property type="protein sequence ID" value="OHA59905.1"/>
    <property type="molecule type" value="Genomic_DNA"/>
</dbReference>
<evidence type="ECO:0000313" key="9">
    <source>
        <dbReference type="EMBL" id="OHA59905.1"/>
    </source>
</evidence>
<dbReference type="InterPro" id="IPR006195">
    <property type="entry name" value="aa-tRNA-synth_II"/>
</dbReference>
<dbReference type="GO" id="GO:0004821">
    <property type="term" value="F:histidine-tRNA ligase activity"/>
    <property type="evidence" value="ECO:0007669"/>
    <property type="project" value="UniProtKB-UniRule"/>
</dbReference>
<keyword evidence="5 9" id="KW-0436">Ligase</keyword>
<dbReference type="InterPro" id="IPR036621">
    <property type="entry name" value="Anticodon-bd_dom_sf"/>
</dbReference>
<dbReference type="PROSITE" id="PS50862">
    <property type="entry name" value="AA_TRNA_LIGASE_II"/>
    <property type="match status" value="1"/>
</dbReference>
<reference evidence="9 10" key="1">
    <citation type="journal article" date="2016" name="Nat. Commun.">
        <title>Thousands of microbial genomes shed light on interconnected biogeochemical processes in an aquifer system.</title>
        <authorList>
            <person name="Anantharaman K."/>
            <person name="Brown C.T."/>
            <person name="Hug L.A."/>
            <person name="Sharon I."/>
            <person name="Castelle C.J."/>
            <person name="Probst A.J."/>
            <person name="Thomas B.C."/>
            <person name="Singh A."/>
            <person name="Wilkins M.J."/>
            <person name="Karaoz U."/>
            <person name="Brodie E.L."/>
            <person name="Williams K.H."/>
            <person name="Hubbard S.S."/>
            <person name="Banfield J.F."/>
        </authorList>
    </citation>
    <scope>NUCLEOTIDE SEQUENCE [LARGE SCALE GENOMIC DNA]</scope>
</reference>
<keyword evidence="5" id="KW-0963">Cytoplasm</keyword>
<feature type="binding site" evidence="6">
    <location>
        <position position="146"/>
    </location>
    <ligand>
        <name>L-histidine</name>
        <dbReference type="ChEBI" id="CHEBI:57595"/>
    </ligand>
</feature>
<feature type="binding site" evidence="6">
    <location>
        <begin position="97"/>
        <end position="99"/>
    </location>
    <ligand>
        <name>L-histidine</name>
        <dbReference type="ChEBI" id="CHEBI:57595"/>
    </ligand>
</feature>